<dbReference type="InterPro" id="IPR001537">
    <property type="entry name" value="SpoU_MeTrfase"/>
</dbReference>
<dbReference type="GO" id="GO:0008173">
    <property type="term" value="F:RNA methyltransferase activity"/>
    <property type="evidence" value="ECO:0007669"/>
    <property type="project" value="InterPro"/>
</dbReference>
<feature type="compositionally biased region" description="Basic and acidic residues" evidence="3">
    <location>
        <begin position="438"/>
        <end position="450"/>
    </location>
</feature>
<evidence type="ECO:0000256" key="3">
    <source>
        <dbReference type="SAM" id="MobiDB-lite"/>
    </source>
</evidence>
<dbReference type="InterPro" id="IPR051259">
    <property type="entry name" value="rRNA_Methyltransferase"/>
</dbReference>
<evidence type="ECO:0000313" key="5">
    <source>
        <dbReference type="EMBL" id="CAD7590005.1"/>
    </source>
</evidence>
<keyword evidence="2" id="KW-0808">Transferase</keyword>
<dbReference type="EMBL" id="OE840287">
    <property type="protein sequence ID" value="CAD7590005.1"/>
    <property type="molecule type" value="Genomic_DNA"/>
</dbReference>
<dbReference type="Pfam" id="PF00588">
    <property type="entry name" value="SpoU_methylase"/>
    <property type="match status" value="1"/>
</dbReference>
<proteinExistence type="predicted"/>
<evidence type="ECO:0000259" key="4">
    <source>
        <dbReference type="Pfam" id="PF00588"/>
    </source>
</evidence>
<protein>
    <recommendedName>
        <fullName evidence="4">tRNA/rRNA methyltransferase SpoU type domain-containing protein</fullName>
    </recommendedName>
</protein>
<reference evidence="5" key="1">
    <citation type="submission" date="2020-11" db="EMBL/GenBank/DDBJ databases">
        <authorList>
            <person name="Tran Van P."/>
        </authorList>
    </citation>
    <scope>NUCLEOTIDE SEQUENCE</scope>
</reference>
<dbReference type="PANTHER" id="PTHR43191">
    <property type="entry name" value="RRNA METHYLTRANSFERASE 3"/>
    <property type="match status" value="1"/>
</dbReference>
<dbReference type="InterPro" id="IPR029064">
    <property type="entry name" value="Ribosomal_eL30-like_sf"/>
</dbReference>
<dbReference type="GO" id="GO:0032259">
    <property type="term" value="P:methylation"/>
    <property type="evidence" value="ECO:0007669"/>
    <property type="project" value="UniProtKB-KW"/>
</dbReference>
<dbReference type="Gene3D" id="3.30.1330.30">
    <property type="match status" value="1"/>
</dbReference>
<evidence type="ECO:0000256" key="2">
    <source>
        <dbReference type="ARBA" id="ARBA00022679"/>
    </source>
</evidence>
<dbReference type="SUPFAM" id="SSF55315">
    <property type="entry name" value="L30e-like"/>
    <property type="match status" value="1"/>
</dbReference>
<feature type="domain" description="tRNA/rRNA methyltransferase SpoU type" evidence="4">
    <location>
        <begin position="269"/>
        <end position="318"/>
    </location>
</feature>
<dbReference type="SUPFAM" id="SSF75217">
    <property type="entry name" value="alpha/beta knot"/>
    <property type="match status" value="2"/>
</dbReference>
<dbReference type="GO" id="GO:0003723">
    <property type="term" value="F:RNA binding"/>
    <property type="evidence" value="ECO:0007669"/>
    <property type="project" value="InterPro"/>
</dbReference>
<dbReference type="PANTHER" id="PTHR43191:SF2">
    <property type="entry name" value="RRNA METHYLTRANSFERASE 3, MITOCHONDRIAL"/>
    <property type="match status" value="1"/>
</dbReference>
<dbReference type="InterPro" id="IPR029026">
    <property type="entry name" value="tRNA_m1G_MTases_N"/>
</dbReference>
<dbReference type="GO" id="GO:0006396">
    <property type="term" value="P:RNA processing"/>
    <property type="evidence" value="ECO:0007669"/>
    <property type="project" value="InterPro"/>
</dbReference>
<feature type="region of interest" description="Disordered" evidence="3">
    <location>
        <begin position="421"/>
        <end position="455"/>
    </location>
</feature>
<dbReference type="AlphaFoldDB" id="A0A7R9PJZ6"/>
<organism evidence="5">
    <name type="scientific">Timema genevievae</name>
    <name type="common">Walking stick</name>
    <dbReference type="NCBI Taxonomy" id="629358"/>
    <lineage>
        <taxon>Eukaryota</taxon>
        <taxon>Metazoa</taxon>
        <taxon>Ecdysozoa</taxon>
        <taxon>Arthropoda</taxon>
        <taxon>Hexapoda</taxon>
        <taxon>Insecta</taxon>
        <taxon>Pterygota</taxon>
        <taxon>Neoptera</taxon>
        <taxon>Polyneoptera</taxon>
        <taxon>Phasmatodea</taxon>
        <taxon>Timematodea</taxon>
        <taxon>Timematoidea</taxon>
        <taxon>Timematidae</taxon>
        <taxon>Timema</taxon>
    </lineage>
</organism>
<dbReference type="InterPro" id="IPR029028">
    <property type="entry name" value="Alpha/beta_knot_MTases"/>
</dbReference>
<sequence>MASRIYSTCFKTIFDNLAIKHNFNRFEVIRYYGRWVHRKPLRVINPEDNHSQSTRNEKLTIEKQFLKYQPKNKEINAECNDNDPTTLEDNLNNYKHSNYQEESEIIELESQTQISSSVSKSHKRVSKTKRVELTYKQKASFNAIKMKASAEKHCVPLFSKLNDGDPKFSNIMTLVKSKNKREKGKLILLEGKRLIADAILSGFPPQIVFFSRLSDLKNLNLPSFGVQVYKLPYKTISLWSDVSTSPGIVGIMKIPQVDKKMPCPEDLPLTILCDNIREPGNLGTILRTAAAVGCHQVLLTKEDADPQKAQILEDSDTRTDILMTYADPQTAPMIEDSDLQTPMIEDADLQTVSPSLGKSRSTGRPKKGRCVDLWSPKVLRAGAGSHFRLRIHKDVTPENYYKYIDEDSSIFLADNNVDIEQDEESVDNSSESDSESENESKTDINEHDTDNSEPISQMNYDCISLVPYYSVNYTSQSSIVLVIGGETEGLSNFSYSLAYNRSGMRLNVPLSNNVNSLNTGTALGIIAFEIKRQFLSKQQTYKQDLKQSVGHSF</sequence>
<feature type="compositionally biased region" description="Acidic residues" evidence="3">
    <location>
        <begin position="421"/>
        <end position="437"/>
    </location>
</feature>
<gene>
    <name evidence="5" type="ORF">TGEB3V08_LOCUS3891</name>
</gene>
<accession>A0A7R9PJZ6</accession>
<keyword evidence="1" id="KW-0489">Methyltransferase</keyword>
<dbReference type="Gene3D" id="3.40.1280.10">
    <property type="match status" value="2"/>
</dbReference>
<name>A0A7R9PJZ6_TIMGE</name>
<evidence type="ECO:0000256" key="1">
    <source>
        <dbReference type="ARBA" id="ARBA00022603"/>
    </source>
</evidence>